<organism evidence="5 6">
    <name type="scientific">Flintibacter hominis</name>
    <dbReference type="NCBI Taxonomy" id="2763048"/>
    <lineage>
        <taxon>Bacteria</taxon>
        <taxon>Bacillati</taxon>
        <taxon>Bacillota</taxon>
        <taxon>Clostridia</taxon>
        <taxon>Eubacteriales</taxon>
        <taxon>Flintibacter</taxon>
    </lineage>
</organism>
<dbReference type="PANTHER" id="PTHR30536:SF5">
    <property type="entry name" value="ALTRONATE DEHYDRATASE"/>
    <property type="match status" value="1"/>
</dbReference>
<comment type="similarity">
    <text evidence="1">Belongs to the UxaA family.</text>
</comment>
<dbReference type="EMBL" id="JACOPO010000012">
    <property type="protein sequence ID" value="MBC5723676.1"/>
    <property type="molecule type" value="Genomic_DNA"/>
</dbReference>
<dbReference type="RefSeq" id="WP_186853389.1">
    <property type="nucleotide sequence ID" value="NZ_JACOPO010000012.1"/>
</dbReference>
<dbReference type="InterPro" id="IPR007392">
    <property type="entry name" value="GD_AH_second"/>
</dbReference>
<accession>A0A8J6J1B4</accession>
<sequence length="409" mass="43847">METTFMGYRRPDHTVGVRNYLAIIPSVFCANTTVEKIASQIPGSVPMPHVVGCAQVGFDLELTARTLKSMACHPNVGAVLIIGLGCERFNPQELLDAVRETQKPVAMFIIQNEGGTSATIRRAVEAGKEMKATLDQMKREPCPLSALMVATKCGGTDATSGLAANPAVGCAMDRLVAAGGSAILSECNELLGTEDYLARRAVSPEVARKVYDAIYGIEDVLRSGLDPTLPANRNFLISRGNFDGGVSSIVEKALGGVHKSGTSPIVDVIEYATRPELDKHGLFLMDYESHDGEVVTGMIGCGAQLVAFTTGRGNPTGHPIAPVIKITGNSRTFHSMEENFDFDASSIISEGRPVDEVGHQLLDLIVRVASGELTSAERFGGTELFCVGRRHGYRRKTREELWAGHSCPL</sequence>
<reference evidence="5" key="1">
    <citation type="submission" date="2020-08" db="EMBL/GenBank/DDBJ databases">
        <title>Genome public.</title>
        <authorList>
            <person name="Liu C."/>
            <person name="Sun Q."/>
        </authorList>
    </citation>
    <scope>NUCLEOTIDE SEQUENCE</scope>
    <source>
        <strain evidence="5">NSJ-23</strain>
    </source>
</reference>
<comment type="caution">
    <text evidence="5">The sequence shown here is derived from an EMBL/GenBank/DDBJ whole genome shotgun (WGS) entry which is preliminary data.</text>
</comment>
<dbReference type="Pfam" id="PF20629">
    <property type="entry name" value="GD_AH_C"/>
    <property type="match status" value="1"/>
</dbReference>
<feature type="domain" description="D-galactarate/Altronate dehydratase C-terminal" evidence="4">
    <location>
        <begin position="144"/>
        <end position="385"/>
    </location>
</feature>
<dbReference type="GO" id="GO:0019698">
    <property type="term" value="P:D-galacturonate catabolic process"/>
    <property type="evidence" value="ECO:0007669"/>
    <property type="project" value="TreeGrafter"/>
</dbReference>
<dbReference type="InterPro" id="IPR048332">
    <property type="entry name" value="GD_AH_C"/>
</dbReference>
<evidence type="ECO:0000313" key="5">
    <source>
        <dbReference type="EMBL" id="MBC5723676.1"/>
    </source>
</evidence>
<keyword evidence="6" id="KW-1185">Reference proteome</keyword>
<dbReference type="GO" id="GO:0016787">
    <property type="term" value="F:hydrolase activity"/>
    <property type="evidence" value="ECO:0007669"/>
    <property type="project" value="UniProtKB-KW"/>
</dbReference>
<evidence type="ECO:0000259" key="4">
    <source>
        <dbReference type="Pfam" id="PF20629"/>
    </source>
</evidence>
<protein>
    <submittedName>
        <fullName evidence="5">UxaA family hydrolase</fullName>
    </submittedName>
</protein>
<name>A0A8J6J1B4_9FIRM</name>
<feature type="domain" description="D-galactarate/Altronate dehydratase second" evidence="3">
    <location>
        <begin position="7"/>
        <end position="132"/>
    </location>
</feature>
<dbReference type="Pfam" id="PF04295">
    <property type="entry name" value="GD_AH_second"/>
    <property type="match status" value="1"/>
</dbReference>
<dbReference type="Proteomes" id="UP000628736">
    <property type="component" value="Unassembled WGS sequence"/>
</dbReference>
<dbReference type="InterPro" id="IPR052172">
    <property type="entry name" value="UxaA_altronate/galactarate_dh"/>
</dbReference>
<dbReference type="PANTHER" id="PTHR30536">
    <property type="entry name" value="ALTRONATE/GALACTARATE DEHYDRATASE"/>
    <property type="match status" value="1"/>
</dbReference>
<evidence type="ECO:0000313" key="6">
    <source>
        <dbReference type="Proteomes" id="UP000628736"/>
    </source>
</evidence>
<gene>
    <name evidence="5" type="ORF">H8S11_12745</name>
</gene>
<evidence type="ECO:0000256" key="1">
    <source>
        <dbReference type="ARBA" id="ARBA00010986"/>
    </source>
</evidence>
<proteinExistence type="inferred from homology"/>
<evidence type="ECO:0000256" key="2">
    <source>
        <dbReference type="ARBA" id="ARBA00023239"/>
    </source>
</evidence>
<dbReference type="GO" id="GO:0016829">
    <property type="term" value="F:lyase activity"/>
    <property type="evidence" value="ECO:0007669"/>
    <property type="project" value="UniProtKB-KW"/>
</dbReference>
<keyword evidence="2" id="KW-0456">Lyase</keyword>
<dbReference type="AlphaFoldDB" id="A0A8J6J1B4"/>
<evidence type="ECO:0000259" key="3">
    <source>
        <dbReference type="Pfam" id="PF04295"/>
    </source>
</evidence>
<keyword evidence="5" id="KW-0378">Hydrolase</keyword>